<dbReference type="Pfam" id="PF08544">
    <property type="entry name" value="GHMP_kinases_C"/>
    <property type="match status" value="1"/>
</dbReference>
<gene>
    <name evidence="8" type="ORF">A3J59_03375</name>
</gene>
<evidence type="ECO:0000256" key="3">
    <source>
        <dbReference type="ARBA" id="ARBA00022777"/>
    </source>
</evidence>
<evidence type="ECO:0000256" key="4">
    <source>
        <dbReference type="ARBA" id="ARBA00022840"/>
    </source>
</evidence>
<reference evidence="8 9" key="1">
    <citation type="journal article" date="2016" name="Nat. Commun.">
        <title>Thousands of microbial genomes shed light on interconnected biogeochemical processes in an aquifer system.</title>
        <authorList>
            <person name="Anantharaman K."/>
            <person name="Brown C.T."/>
            <person name="Hug L.A."/>
            <person name="Sharon I."/>
            <person name="Castelle C.J."/>
            <person name="Probst A.J."/>
            <person name="Thomas B.C."/>
            <person name="Singh A."/>
            <person name="Wilkins M.J."/>
            <person name="Karaoz U."/>
            <person name="Brodie E.L."/>
            <person name="Williams K.H."/>
            <person name="Hubbard S.S."/>
            <person name="Banfield J.F."/>
        </authorList>
    </citation>
    <scope>NUCLEOTIDE SEQUENCE [LARGE SCALE GENOMIC DNA]</scope>
</reference>
<comment type="caution">
    <text evidence="8">The sequence shown here is derived from an EMBL/GenBank/DDBJ whole genome shotgun (WGS) entry which is preliminary data.</text>
</comment>
<evidence type="ECO:0000256" key="2">
    <source>
        <dbReference type="ARBA" id="ARBA00022741"/>
    </source>
</evidence>
<dbReference type="AlphaFoldDB" id="A0A1G1YL28"/>
<dbReference type="InterPro" id="IPR014606">
    <property type="entry name" value="Heptose_7-P_kinase"/>
</dbReference>
<dbReference type="InterPro" id="IPR020568">
    <property type="entry name" value="Ribosomal_Su5_D2-typ_SF"/>
</dbReference>
<dbReference type="SUPFAM" id="SSF55060">
    <property type="entry name" value="GHMP Kinase, C-terminal domain"/>
    <property type="match status" value="1"/>
</dbReference>
<dbReference type="Gene3D" id="3.30.230.120">
    <property type="match status" value="1"/>
</dbReference>
<evidence type="ECO:0000256" key="5">
    <source>
        <dbReference type="ARBA" id="ARBA00038121"/>
    </source>
</evidence>
<evidence type="ECO:0000259" key="7">
    <source>
        <dbReference type="Pfam" id="PF08544"/>
    </source>
</evidence>
<dbReference type="SUPFAM" id="SSF54211">
    <property type="entry name" value="Ribosomal protein S5 domain 2-like"/>
    <property type="match status" value="1"/>
</dbReference>
<dbReference type="InterPro" id="IPR001174">
    <property type="entry name" value="HddA/FKP"/>
</dbReference>
<dbReference type="PIRSF" id="PIRSF036406">
    <property type="entry name" value="Hept_kin"/>
    <property type="match status" value="1"/>
</dbReference>
<dbReference type="InterPro" id="IPR052203">
    <property type="entry name" value="GHMP_Kinase-Related"/>
</dbReference>
<comment type="similarity">
    <text evidence="5">Belongs to the GHMP kinase family.</text>
</comment>
<organism evidence="8 9">
    <name type="scientific">Candidatus Buchananbacteria bacterium RIFCSPHIGHO2_02_FULL_56_16</name>
    <dbReference type="NCBI Taxonomy" id="1797542"/>
    <lineage>
        <taxon>Bacteria</taxon>
        <taxon>Candidatus Buchananiibacteriota</taxon>
    </lineage>
</organism>
<evidence type="ECO:0000313" key="9">
    <source>
        <dbReference type="Proteomes" id="UP000177310"/>
    </source>
</evidence>
<evidence type="ECO:0000259" key="6">
    <source>
        <dbReference type="Pfam" id="PF00288"/>
    </source>
</evidence>
<protein>
    <submittedName>
        <fullName evidence="8">GHMP kinase</fullName>
    </submittedName>
</protein>
<sequence length="327" mass="36396">MIISRTPLRISFVGGGTDFPRYYQAGYGAVVSTTINKYIYATVNKKFDDQIRLGYSKSEMVDDVEKIEHHLIREALKLTGVTRGVDISYMSDMLPAREGTGLGASSSLTVGILKALHAFLGQAVSAEQIAREACNIELEILKHPIGKQDQYATAFGNFNYIKFHADERVTVEPIPCQKETLEQLDNNLLLFYTGLSSQSAEVLPEQENNIETNRHVLDKMLTLAEELKKSLMSNRLDDFGDILHQNWLYKQKLASKITNLTINTMYEAARAAGAIGGKVLGSGGGGFLLVYCEEAKQPRVRAALNGLRETTFKFEPQESTIVYNEKL</sequence>
<keyword evidence="4" id="KW-0067">ATP-binding</keyword>
<dbReference type="InterPro" id="IPR013750">
    <property type="entry name" value="GHMP_kinase_C_dom"/>
</dbReference>
<dbReference type="PANTHER" id="PTHR32463:SF0">
    <property type="entry name" value="L-FUCOSE KINASE"/>
    <property type="match status" value="1"/>
</dbReference>
<dbReference type="GO" id="GO:0005524">
    <property type="term" value="F:ATP binding"/>
    <property type="evidence" value="ECO:0007669"/>
    <property type="project" value="UniProtKB-KW"/>
</dbReference>
<dbReference type="EMBL" id="MHIL01000008">
    <property type="protein sequence ID" value="OGY52167.1"/>
    <property type="molecule type" value="Genomic_DNA"/>
</dbReference>
<keyword evidence="2" id="KW-0547">Nucleotide-binding</keyword>
<dbReference type="InterPro" id="IPR036554">
    <property type="entry name" value="GHMP_kinase_C_sf"/>
</dbReference>
<evidence type="ECO:0000313" key="8">
    <source>
        <dbReference type="EMBL" id="OGY52167.1"/>
    </source>
</evidence>
<dbReference type="InterPro" id="IPR006204">
    <property type="entry name" value="GHMP_kinase_N_dom"/>
</dbReference>
<dbReference type="Proteomes" id="UP000177310">
    <property type="component" value="Unassembled WGS sequence"/>
</dbReference>
<feature type="domain" description="GHMP kinase C-terminal" evidence="7">
    <location>
        <begin position="228"/>
        <end position="305"/>
    </location>
</feature>
<name>A0A1G1YL28_9BACT</name>
<proteinExistence type="inferred from homology"/>
<dbReference type="GO" id="GO:0050201">
    <property type="term" value="F:fucokinase activity"/>
    <property type="evidence" value="ECO:0007669"/>
    <property type="project" value="TreeGrafter"/>
</dbReference>
<accession>A0A1G1YL28</accession>
<dbReference type="STRING" id="1797542.A3J59_03375"/>
<dbReference type="PANTHER" id="PTHR32463">
    <property type="entry name" value="L-FUCOSE KINASE"/>
    <property type="match status" value="1"/>
</dbReference>
<dbReference type="GO" id="GO:0042352">
    <property type="term" value="P:GDP-L-fucose salvage"/>
    <property type="evidence" value="ECO:0007669"/>
    <property type="project" value="TreeGrafter"/>
</dbReference>
<keyword evidence="1" id="KW-0808">Transferase</keyword>
<dbReference type="PRINTS" id="PR00960">
    <property type="entry name" value="LMBPPROTEIN"/>
</dbReference>
<feature type="domain" description="GHMP kinase N-terminal" evidence="6">
    <location>
        <begin position="76"/>
        <end position="156"/>
    </location>
</feature>
<evidence type="ECO:0000256" key="1">
    <source>
        <dbReference type="ARBA" id="ARBA00022679"/>
    </source>
</evidence>
<keyword evidence="3 8" id="KW-0418">Kinase</keyword>
<dbReference type="Pfam" id="PF00288">
    <property type="entry name" value="GHMP_kinases_N"/>
    <property type="match status" value="1"/>
</dbReference>